<sequence>NLSQTKYAGKKPEDVLKGAWDDLLKPMNMRFTQDELVKVNQESVALPEGGGYLGGHVHHCIELLRQEAMCQPDTSLTSFLWHPTTNLPMFNVSESTHTCADWDAFMETTKSRVVSEEEMKRLKNPLLDRHSY</sequence>
<name>A0A2V1D9H3_9PLEO</name>
<organism evidence="2 3">
    <name type="scientific">Periconia macrospinosa</name>
    <dbReference type="NCBI Taxonomy" id="97972"/>
    <lineage>
        <taxon>Eukaryota</taxon>
        <taxon>Fungi</taxon>
        <taxon>Dikarya</taxon>
        <taxon>Ascomycota</taxon>
        <taxon>Pezizomycotina</taxon>
        <taxon>Dothideomycetes</taxon>
        <taxon>Pleosporomycetidae</taxon>
        <taxon>Pleosporales</taxon>
        <taxon>Massarineae</taxon>
        <taxon>Periconiaceae</taxon>
        <taxon>Periconia</taxon>
    </lineage>
</organism>
<dbReference type="PANTHER" id="PTHR33365:SF7">
    <property type="entry name" value="TAT PATHWAY SIGNAL SEQUENCE"/>
    <property type="match status" value="1"/>
</dbReference>
<gene>
    <name evidence="2" type="ORF">DM02DRAFT_538705</name>
</gene>
<evidence type="ECO:0000313" key="2">
    <source>
        <dbReference type="EMBL" id="PVH94787.1"/>
    </source>
</evidence>
<dbReference type="InterPro" id="IPR021765">
    <property type="entry name" value="UstYa-like"/>
</dbReference>
<comment type="similarity">
    <text evidence="1">Belongs to the ustYa family.</text>
</comment>
<dbReference type="Proteomes" id="UP000244855">
    <property type="component" value="Unassembled WGS sequence"/>
</dbReference>
<evidence type="ECO:0000256" key="1">
    <source>
        <dbReference type="ARBA" id="ARBA00035112"/>
    </source>
</evidence>
<dbReference type="GO" id="GO:0043386">
    <property type="term" value="P:mycotoxin biosynthetic process"/>
    <property type="evidence" value="ECO:0007669"/>
    <property type="project" value="InterPro"/>
</dbReference>
<dbReference type="Pfam" id="PF11807">
    <property type="entry name" value="UstYa"/>
    <property type="match status" value="1"/>
</dbReference>
<dbReference type="OrthoDB" id="3687641at2759"/>
<feature type="non-terminal residue" evidence="2">
    <location>
        <position position="1"/>
    </location>
</feature>
<dbReference type="EMBL" id="KZ805520">
    <property type="protein sequence ID" value="PVH94787.1"/>
    <property type="molecule type" value="Genomic_DNA"/>
</dbReference>
<protein>
    <submittedName>
        <fullName evidence="2">Uncharacterized protein</fullName>
    </submittedName>
</protein>
<keyword evidence="3" id="KW-1185">Reference proteome</keyword>
<evidence type="ECO:0000313" key="3">
    <source>
        <dbReference type="Proteomes" id="UP000244855"/>
    </source>
</evidence>
<reference evidence="2 3" key="1">
    <citation type="journal article" date="2018" name="Sci. Rep.">
        <title>Comparative genomics provides insights into the lifestyle and reveals functional heterogeneity of dark septate endophytic fungi.</title>
        <authorList>
            <person name="Knapp D.G."/>
            <person name="Nemeth J.B."/>
            <person name="Barry K."/>
            <person name="Hainaut M."/>
            <person name="Henrissat B."/>
            <person name="Johnson J."/>
            <person name="Kuo A."/>
            <person name="Lim J.H.P."/>
            <person name="Lipzen A."/>
            <person name="Nolan M."/>
            <person name="Ohm R.A."/>
            <person name="Tamas L."/>
            <person name="Grigoriev I.V."/>
            <person name="Spatafora J.W."/>
            <person name="Nagy L.G."/>
            <person name="Kovacs G.M."/>
        </authorList>
    </citation>
    <scope>NUCLEOTIDE SEQUENCE [LARGE SCALE GENOMIC DNA]</scope>
    <source>
        <strain evidence="2 3">DSE2036</strain>
    </source>
</reference>
<dbReference type="PANTHER" id="PTHR33365">
    <property type="entry name" value="YALI0B05434P"/>
    <property type="match status" value="1"/>
</dbReference>
<accession>A0A2V1D9H3</accession>
<dbReference type="AlphaFoldDB" id="A0A2V1D9H3"/>
<proteinExistence type="inferred from homology"/>